<dbReference type="Proteomes" id="UP001307889">
    <property type="component" value="Chromosome 7"/>
</dbReference>
<dbReference type="SUPFAM" id="SSF51445">
    <property type="entry name" value="(Trans)glycosidases"/>
    <property type="match status" value="1"/>
</dbReference>
<feature type="compositionally biased region" description="Polar residues" evidence="2">
    <location>
        <begin position="884"/>
        <end position="898"/>
    </location>
</feature>
<gene>
    <name evidence="4" type="ORF">NTJ_09289</name>
</gene>
<reference evidence="4 5" key="1">
    <citation type="submission" date="2023-09" db="EMBL/GenBank/DDBJ databases">
        <title>Nesidiocoris tenuis whole genome shotgun sequence.</title>
        <authorList>
            <person name="Shibata T."/>
            <person name="Shimoda M."/>
            <person name="Kobayashi T."/>
            <person name="Uehara T."/>
        </authorList>
    </citation>
    <scope>NUCLEOTIDE SEQUENCE [LARGE SCALE GENOMIC DNA]</scope>
    <source>
        <strain evidence="4 5">Japan</strain>
    </source>
</reference>
<dbReference type="EMBL" id="AP028915">
    <property type="protein sequence ID" value="BES96478.1"/>
    <property type="molecule type" value="Genomic_DNA"/>
</dbReference>
<name>A0ABN7AWD0_9HEMI</name>
<keyword evidence="5" id="KW-1185">Reference proteome</keyword>
<feature type="region of interest" description="Disordered" evidence="2">
    <location>
        <begin position="693"/>
        <end position="764"/>
    </location>
</feature>
<sequence length="1609" mass="178082">MDWKCVLIFAQVLISQSITHGSEVVLQVNTKKWIYYVPERFLSLTVDPLSLTAASPLTHESLNLAKGLSPCFVRLGGIGTNAVFFGKEFMVNSSTVSESQWDSINEFAKRAGLDLIASLNPAVRVNGEWDPQNSNELISYSDAKGHNVVWQLGYDLNGHSANGQEIGRDLMNLKKILDEHPRYNNVPIFGPDLKSVWGAKQIHLIKDLLSAAGNSMGSVILQPAFTNGDGPEDPYDLITSMTNELDTYVWNKDPRMSRPIPKKPIWIAEPMASQGTFSDAMKLVKRIGYSARLGVQVYMRQAGMDSLKSPTADFWFSLLYKNLVGQGVLDNKVVSKNVSGLYMFSHCTPALPQEKSVLDSDWAYEKGAVTTFGVNESPGTVKLTLKATSKEESLHIYILTPGKSEGAYKPGETLLNGQLLRLSPNQDLPVLSPRIKRPSKLSSVVIPGESIFFVVMPDSKVRTCSMPPLAPPDINLSSLTRRLRLGQPAKLENSDEDKLEPEDQSDERVYVSFTKKKRHDVQANTPKIDLLGKNLMKTLISKLSPPKIDYQAESTSNKEHPVKYVPFNEDSFFNRLVEGLKEELKEESDGGGDSAQKSAASPPRVIDLNLAAVQEPSAQSKAESSLTRKRRSSTEEPPSEGKLDKELATLKHTVDSKKEGILDGGTGQLLSLGQISGNLPTPVGDTAQISRIVRNTEEQPVQDDEKEESAESSEEDEGKGSSEVTNEEAAEDIAKTSELIKVMQETEKNQNVSDNSEDHIMIPPVISDKDLGKLMLETAQLKSDKELYSNPSVVKIDNLNKDDADPPEEQTKVAQPQLPDPPSAELQPSAAQNEGEPPAILLMQDPQQMHQPSPVQPQLYPQPNNDPAYQTAPPNFVPLAGNAEMSTGDNPNDDNSPLSFHPDVAPAPINYAPADTGIGQSNGGNPDDTPSPVLTMNDQSEPQLQPQQLPAYSEKKENAINRILSKIVEEQDEKLANIPPGEIKPETLETNGDDLVAVPISESDTIMMAPEDLKTISGNPPENYKVTTLESVSPELDMENSEDIPKVKVLRQASSVTPISLTATLTAPLQESITPRPASIVSPIKAPSTSSKDSGSLARESPIKPPPSAEELRERIKSMRDKMMELRSQYIAAREKRLEEIKKSVAVARSSSGSTATASASASAASVATTADVEEAIKSTIKRREAELKEWFKKFDKREAGFSSEHESEGGQVKDSLTDKPRPRRLSLFAKDEGIDLDKFLNEDPTETTNFKRSPETDSQYQYNLPSSYNDQRQYSPYSRMNSLFGKYLFPLDVKTQGIVYNNKIYPAKIYGFVEPRTGESISPGMEYPNMKIADKPLNYMVSEQVNEGESREEMPKSKERLAVVPRDAFIKEVKSDYIPVVIIPPDQPEVLHSYESIQPSRAKRSTWSNLEDHFHQLKQELVPKINSFINNLRENPPWKRDLERSSRSRRSIEDVTPTNELKSLKEFYLKKLRQEKPWAIIGNYAEQISGNDEASYKETKKHANVQDVDKDGENKKTPDTGYCEEIGTGEKSVIRDPFEEQNSSENPNPSAQQRSTGDESDKNPLNSKDLKGSTSFEDKIFASYVAEKIKSFFSAISDLMASSTPDQV</sequence>
<organism evidence="4 5">
    <name type="scientific">Nesidiocoris tenuis</name>
    <dbReference type="NCBI Taxonomy" id="355587"/>
    <lineage>
        <taxon>Eukaryota</taxon>
        <taxon>Metazoa</taxon>
        <taxon>Ecdysozoa</taxon>
        <taxon>Arthropoda</taxon>
        <taxon>Hexapoda</taxon>
        <taxon>Insecta</taxon>
        <taxon>Pterygota</taxon>
        <taxon>Neoptera</taxon>
        <taxon>Paraneoptera</taxon>
        <taxon>Hemiptera</taxon>
        <taxon>Heteroptera</taxon>
        <taxon>Panheteroptera</taxon>
        <taxon>Cimicomorpha</taxon>
        <taxon>Miridae</taxon>
        <taxon>Dicyphina</taxon>
        <taxon>Nesidiocoris</taxon>
    </lineage>
</organism>
<dbReference type="Pfam" id="PF03662">
    <property type="entry name" value="Glyco_hydro_79n"/>
    <property type="match status" value="1"/>
</dbReference>
<dbReference type="PANTHER" id="PTHR46145">
    <property type="entry name" value="HEPARANASE"/>
    <property type="match status" value="1"/>
</dbReference>
<evidence type="ECO:0000256" key="2">
    <source>
        <dbReference type="SAM" id="MobiDB-lite"/>
    </source>
</evidence>
<feature type="compositionally biased region" description="Low complexity" evidence="2">
    <location>
        <begin position="1145"/>
        <end position="1171"/>
    </location>
</feature>
<evidence type="ECO:0008006" key="6">
    <source>
        <dbReference type="Google" id="ProtNLM"/>
    </source>
</evidence>
<feature type="region of interest" description="Disordered" evidence="2">
    <location>
        <begin position="1067"/>
        <end position="1111"/>
    </location>
</feature>
<feature type="region of interest" description="Disordered" evidence="2">
    <location>
        <begin position="782"/>
        <end position="957"/>
    </location>
</feature>
<feature type="chain" id="PRO_5046577197" description="Heparanase" evidence="3">
    <location>
        <begin position="22"/>
        <end position="1609"/>
    </location>
</feature>
<dbReference type="PANTHER" id="PTHR46145:SF4">
    <property type="entry name" value="HEPARANASE"/>
    <property type="match status" value="1"/>
</dbReference>
<feature type="compositionally biased region" description="Acidic residues" evidence="2">
    <location>
        <begin position="494"/>
        <end position="505"/>
    </location>
</feature>
<feature type="compositionally biased region" description="Basic and acidic residues" evidence="2">
    <location>
        <begin position="1508"/>
        <end position="1519"/>
    </location>
</feature>
<feature type="compositionally biased region" description="Basic and acidic residues" evidence="2">
    <location>
        <begin position="1557"/>
        <end position="1573"/>
    </location>
</feature>
<feature type="region of interest" description="Disordered" evidence="2">
    <location>
        <begin position="1145"/>
        <end position="1172"/>
    </location>
</feature>
<feature type="region of interest" description="Disordered" evidence="2">
    <location>
        <begin position="583"/>
        <end position="602"/>
    </location>
</feature>
<dbReference type="InterPro" id="IPR017853">
    <property type="entry name" value="GH"/>
</dbReference>
<feature type="signal peptide" evidence="3">
    <location>
        <begin position="1"/>
        <end position="21"/>
    </location>
</feature>
<feature type="compositionally biased region" description="Polar residues" evidence="2">
    <location>
        <begin position="1541"/>
        <end position="1556"/>
    </location>
</feature>
<evidence type="ECO:0000313" key="5">
    <source>
        <dbReference type="Proteomes" id="UP001307889"/>
    </source>
</evidence>
<feature type="region of interest" description="Disordered" evidence="2">
    <location>
        <begin position="1239"/>
        <end position="1269"/>
    </location>
</feature>
<comment type="similarity">
    <text evidence="1">Belongs to the glycosyl hydrolase 79 family.</text>
</comment>
<feature type="region of interest" description="Disordered" evidence="2">
    <location>
        <begin position="1500"/>
        <end position="1573"/>
    </location>
</feature>
<feature type="region of interest" description="Disordered" evidence="2">
    <location>
        <begin position="1202"/>
        <end position="1221"/>
    </location>
</feature>
<feature type="region of interest" description="Disordered" evidence="2">
    <location>
        <begin position="969"/>
        <end position="992"/>
    </location>
</feature>
<evidence type="ECO:0000256" key="3">
    <source>
        <dbReference type="SAM" id="SignalP"/>
    </source>
</evidence>
<feature type="region of interest" description="Disordered" evidence="2">
    <location>
        <begin position="486"/>
        <end position="507"/>
    </location>
</feature>
<dbReference type="Gene3D" id="3.20.20.80">
    <property type="entry name" value="Glycosidases"/>
    <property type="match status" value="1"/>
</dbReference>
<feature type="compositionally biased region" description="Polar residues" evidence="2">
    <location>
        <begin position="859"/>
        <end position="868"/>
    </location>
</feature>
<feature type="compositionally biased region" description="Polar residues" evidence="2">
    <location>
        <begin position="932"/>
        <end position="941"/>
    </location>
</feature>
<feature type="compositionally biased region" description="Polar residues" evidence="2">
    <location>
        <begin position="616"/>
        <end position="625"/>
    </location>
</feature>
<dbReference type="InterPro" id="IPR005199">
    <property type="entry name" value="Glyco_hydro_79"/>
</dbReference>
<accession>A0ABN7AWD0</accession>
<feature type="compositionally biased region" description="Polar residues" evidence="2">
    <location>
        <begin position="1247"/>
        <end position="1269"/>
    </location>
</feature>
<evidence type="ECO:0000256" key="1">
    <source>
        <dbReference type="ARBA" id="ARBA00009800"/>
    </source>
</evidence>
<proteinExistence type="inferred from homology"/>
<protein>
    <recommendedName>
        <fullName evidence="6">Heparanase</fullName>
    </recommendedName>
</protein>
<keyword evidence="3" id="KW-0732">Signal</keyword>
<feature type="compositionally biased region" description="Basic and acidic residues" evidence="2">
    <location>
        <begin position="1437"/>
        <end position="1454"/>
    </location>
</feature>
<feature type="region of interest" description="Disordered" evidence="2">
    <location>
        <begin position="1437"/>
        <end position="1456"/>
    </location>
</feature>
<evidence type="ECO:0000313" key="4">
    <source>
        <dbReference type="EMBL" id="BES96478.1"/>
    </source>
</evidence>
<feature type="compositionally biased region" description="Acidic residues" evidence="2">
    <location>
        <begin position="700"/>
        <end position="717"/>
    </location>
</feature>
<feature type="region of interest" description="Disordered" evidence="2">
    <location>
        <begin position="611"/>
        <end position="647"/>
    </location>
</feature>